<evidence type="ECO:0000313" key="2">
    <source>
        <dbReference type="EMBL" id="MDT3768191.1"/>
    </source>
</evidence>
<evidence type="ECO:0000313" key="3">
    <source>
        <dbReference type="Proteomes" id="UP001247542"/>
    </source>
</evidence>
<evidence type="ECO:0000256" key="1">
    <source>
        <dbReference type="SAM" id="Phobius"/>
    </source>
</evidence>
<dbReference type="EMBL" id="JASXSX010000007">
    <property type="protein sequence ID" value="MDT3768191.1"/>
    <property type="molecule type" value="Genomic_DNA"/>
</dbReference>
<keyword evidence="3" id="KW-1185">Reference proteome</keyword>
<reference evidence="2 3" key="1">
    <citation type="submission" date="2023-06" db="EMBL/GenBank/DDBJ databases">
        <title>Draft genome sequence of Gleimia hominis type strain CCUG 57540T.</title>
        <authorList>
            <person name="Salva-Serra F."/>
            <person name="Cardew S."/>
            <person name="Jensie Markopoulos S."/>
            <person name="Ohlen M."/>
            <person name="Inganas E."/>
            <person name="Svensson-Stadler L."/>
            <person name="Moore E.R.B."/>
        </authorList>
    </citation>
    <scope>NUCLEOTIDE SEQUENCE [LARGE SCALE GENOMIC DNA]</scope>
    <source>
        <strain evidence="2 3">CCUG 57540</strain>
    </source>
</reference>
<keyword evidence="1" id="KW-0472">Membrane</keyword>
<dbReference type="RefSeq" id="WP_313274678.1">
    <property type="nucleotide sequence ID" value="NZ_JASXSX010000007.1"/>
</dbReference>
<accession>A0ABU3ICU1</accession>
<keyword evidence="1" id="KW-1133">Transmembrane helix</keyword>
<gene>
    <name evidence="2" type="ORF">QS713_08975</name>
</gene>
<protein>
    <submittedName>
        <fullName evidence="2">SHIRT domain-containing protein</fullName>
    </submittedName>
</protein>
<dbReference type="Proteomes" id="UP001247542">
    <property type="component" value="Unassembled WGS sequence"/>
</dbReference>
<feature type="transmembrane region" description="Helical" evidence="1">
    <location>
        <begin position="660"/>
        <end position="680"/>
    </location>
</feature>
<comment type="caution">
    <text evidence="2">The sequence shown here is derived from an EMBL/GenBank/DDBJ whole genome shotgun (WGS) entry which is preliminary data.</text>
</comment>
<proteinExistence type="predicted"/>
<organism evidence="2 3">
    <name type="scientific">Gleimia hominis</name>
    <dbReference type="NCBI Taxonomy" id="595468"/>
    <lineage>
        <taxon>Bacteria</taxon>
        <taxon>Bacillati</taxon>
        <taxon>Actinomycetota</taxon>
        <taxon>Actinomycetes</taxon>
        <taxon>Actinomycetales</taxon>
        <taxon>Actinomycetaceae</taxon>
        <taxon>Gleimia</taxon>
    </lineage>
</organism>
<name>A0ABU3ICU1_9ACTO</name>
<sequence length="686" mass="76399">MVSPVYTTVSDAEGKFAFDLSKPFYDALGRANQFHLAGATKGAPTVVRTWADNPHPDKWMQVKGGDFQQGRFHDRLTRKNENWDFTVGVERIHDGEVVFQERPNIQGWLAKPQKDWTYAPTSDQMWRENGIYGRVSGKVWWEQNDPIGADSSFYGHDSKLGDRASSGMKVVASYVNDEVARQFDSWKTNNPNYTRDQFAAAQKQIVMQYQAEHGEGSHIAESNVGFVKQDSTFYIPFRGLYGVNAYQAYTGTKLSQTVSDQEFGTLVRDEDLNNSSLLKWNGTIGQKHRHINSDYMYIYPVTDNPTQDVWMNAFSDNMFQDPVKAGVEDNTGKIGPGYVVNYQNFALLKPTPMHDVTNYNISDKIAKIGDTAQSTTTGLTPYASYKIQWYKDGDKKLSSNACYLQASPEGSLASCPLTVPDDITQPTLFTSIVEDSNGTNILADVFLADPTFLKYDDVTGIANARDVASTPSFDNPDTISAESKPEGAKFTFADTETARKLGMILDADTGVITWPKDKQVAGETSVAVKMSWRPTKDSEEVSRSAEAKFILTQGTITASYTYQSTNRAYQLPSALTPPPPTKHKIGQVLTPPMPNQKKLVVDGENGEPSSQWGQWEFKQWTPPNSDGTKDVVFTGLWSFTPYEFPKIDLPLTGGTSAQTWMILGAIATITALPSAAWLAWRRKTRY</sequence>
<keyword evidence="1" id="KW-0812">Transmembrane</keyword>